<feature type="compositionally biased region" description="Basic and acidic residues" evidence="2">
    <location>
        <begin position="2734"/>
        <end position="2752"/>
    </location>
</feature>
<feature type="compositionally biased region" description="Low complexity" evidence="2">
    <location>
        <begin position="3305"/>
        <end position="3317"/>
    </location>
</feature>
<feature type="compositionally biased region" description="Basic and acidic residues" evidence="2">
    <location>
        <begin position="861"/>
        <end position="881"/>
    </location>
</feature>
<reference evidence="3 4" key="1">
    <citation type="submission" date="2017-10" db="EMBL/GenBank/DDBJ databases">
        <authorList>
            <person name="Sibley D."/>
            <person name="Venepally P."/>
            <person name="Karamycheva S."/>
            <person name="Hadjithomas M."/>
            <person name="Khan A."/>
            <person name="Brunk B."/>
            <person name="Roos D."/>
            <person name="Caler E."/>
            <person name="Lorenzi H."/>
        </authorList>
    </citation>
    <scope>NUCLEOTIDE SEQUENCE [LARGE SCALE GENOMIC DNA]</scope>
    <source>
        <strain evidence="3 4">CAST</strain>
    </source>
</reference>
<feature type="compositionally biased region" description="Basic and acidic residues" evidence="2">
    <location>
        <begin position="371"/>
        <end position="384"/>
    </location>
</feature>
<feature type="region of interest" description="Disordered" evidence="2">
    <location>
        <begin position="3302"/>
        <end position="3333"/>
    </location>
</feature>
<feature type="compositionally biased region" description="Basic residues" evidence="2">
    <location>
        <begin position="3222"/>
        <end position="3231"/>
    </location>
</feature>
<organism evidence="3 4">
    <name type="scientific">Toxoplasma gondii CAST</name>
    <dbReference type="NCBI Taxonomy" id="943122"/>
    <lineage>
        <taxon>Eukaryota</taxon>
        <taxon>Sar</taxon>
        <taxon>Alveolata</taxon>
        <taxon>Apicomplexa</taxon>
        <taxon>Conoidasida</taxon>
        <taxon>Coccidia</taxon>
        <taxon>Eucoccidiorida</taxon>
        <taxon>Eimeriorina</taxon>
        <taxon>Sarcocystidae</taxon>
        <taxon>Toxoplasma</taxon>
    </lineage>
</organism>
<feature type="compositionally biased region" description="Basic and acidic residues" evidence="2">
    <location>
        <begin position="1697"/>
        <end position="1712"/>
    </location>
</feature>
<dbReference type="PANTHER" id="PTHR13037">
    <property type="entry name" value="FORMIN"/>
    <property type="match status" value="1"/>
</dbReference>
<feature type="compositionally biased region" description="Basic and acidic residues" evidence="2">
    <location>
        <begin position="429"/>
        <end position="451"/>
    </location>
</feature>
<dbReference type="Proteomes" id="UP000284452">
    <property type="component" value="Unassembled WGS sequence"/>
</dbReference>
<feature type="compositionally biased region" description="Basic and acidic residues" evidence="2">
    <location>
        <begin position="2694"/>
        <end position="2708"/>
    </location>
</feature>
<feature type="region of interest" description="Disordered" evidence="2">
    <location>
        <begin position="1637"/>
        <end position="1670"/>
    </location>
</feature>
<feature type="region of interest" description="Disordered" evidence="2">
    <location>
        <begin position="2866"/>
        <end position="2903"/>
    </location>
</feature>
<feature type="compositionally biased region" description="Basic and acidic residues" evidence="2">
    <location>
        <begin position="3980"/>
        <end position="3990"/>
    </location>
</feature>
<feature type="compositionally biased region" description="Basic and acidic residues" evidence="2">
    <location>
        <begin position="460"/>
        <end position="485"/>
    </location>
</feature>
<feature type="compositionally biased region" description="Basic and acidic residues" evidence="2">
    <location>
        <begin position="1747"/>
        <end position="1758"/>
    </location>
</feature>
<feature type="region of interest" description="Disordered" evidence="2">
    <location>
        <begin position="3202"/>
        <end position="3251"/>
    </location>
</feature>
<feature type="region of interest" description="Disordered" evidence="2">
    <location>
        <begin position="2084"/>
        <end position="2217"/>
    </location>
</feature>
<feature type="compositionally biased region" description="Basic and acidic residues" evidence="2">
    <location>
        <begin position="3952"/>
        <end position="3964"/>
    </location>
</feature>
<evidence type="ECO:0000313" key="4">
    <source>
        <dbReference type="Proteomes" id="UP000284452"/>
    </source>
</evidence>
<feature type="compositionally biased region" description="Pro residues" evidence="2">
    <location>
        <begin position="58"/>
        <end position="67"/>
    </location>
</feature>
<feature type="compositionally biased region" description="Basic and acidic residues" evidence="2">
    <location>
        <begin position="2084"/>
        <end position="2097"/>
    </location>
</feature>
<feature type="compositionally biased region" description="Basic and acidic residues" evidence="2">
    <location>
        <begin position="1928"/>
        <end position="1943"/>
    </location>
</feature>
<feature type="compositionally biased region" description="Basic and acidic residues" evidence="2">
    <location>
        <begin position="500"/>
        <end position="512"/>
    </location>
</feature>
<feature type="compositionally biased region" description="Basic and acidic residues" evidence="2">
    <location>
        <begin position="776"/>
        <end position="797"/>
    </location>
</feature>
<feature type="compositionally biased region" description="Basic and acidic residues" evidence="2">
    <location>
        <begin position="2765"/>
        <end position="2786"/>
    </location>
</feature>
<feature type="region of interest" description="Disordered" evidence="2">
    <location>
        <begin position="3345"/>
        <end position="3365"/>
    </location>
</feature>
<feature type="region of interest" description="Disordered" evidence="2">
    <location>
        <begin position="1"/>
        <end position="78"/>
    </location>
</feature>
<feature type="compositionally biased region" description="Basic residues" evidence="2">
    <location>
        <begin position="385"/>
        <end position="397"/>
    </location>
</feature>
<feature type="compositionally biased region" description="Basic and acidic residues" evidence="2">
    <location>
        <begin position="1294"/>
        <end position="1303"/>
    </location>
</feature>
<dbReference type="VEuPathDB" id="ToxoDB:TGCAST_274010"/>
<feature type="compositionally biased region" description="Low complexity" evidence="2">
    <location>
        <begin position="2133"/>
        <end position="2144"/>
    </location>
</feature>
<feature type="region of interest" description="Disordered" evidence="2">
    <location>
        <begin position="213"/>
        <end position="250"/>
    </location>
</feature>
<feature type="compositionally biased region" description="Basic and acidic residues" evidence="2">
    <location>
        <begin position="3865"/>
        <end position="3875"/>
    </location>
</feature>
<comment type="caution">
    <text evidence="3">The sequence shown here is derived from an EMBL/GenBank/DDBJ whole genome shotgun (WGS) entry which is preliminary data.</text>
</comment>
<feature type="compositionally biased region" description="Basic and acidic residues" evidence="2">
    <location>
        <begin position="2360"/>
        <end position="2369"/>
    </location>
</feature>
<feature type="compositionally biased region" description="Basic and acidic residues" evidence="2">
    <location>
        <begin position="820"/>
        <end position="843"/>
    </location>
</feature>
<feature type="region of interest" description="Disordered" evidence="2">
    <location>
        <begin position="1881"/>
        <end position="1977"/>
    </location>
</feature>
<feature type="compositionally biased region" description="Low complexity" evidence="2">
    <location>
        <begin position="68"/>
        <end position="78"/>
    </location>
</feature>
<feature type="region of interest" description="Disordered" evidence="2">
    <location>
        <begin position="370"/>
        <end position="578"/>
    </location>
</feature>
<feature type="region of interest" description="Disordered" evidence="2">
    <location>
        <begin position="138"/>
        <end position="175"/>
    </location>
</feature>
<feature type="compositionally biased region" description="Polar residues" evidence="2">
    <location>
        <begin position="154"/>
        <end position="170"/>
    </location>
</feature>
<protein>
    <submittedName>
        <fullName evidence="3">Uncharacterized protein</fullName>
    </submittedName>
</protein>
<accession>A0A3R8GGR3</accession>
<name>A0A3R8GGR3_TOXGO</name>
<feature type="compositionally biased region" description="Basic and acidic residues" evidence="2">
    <location>
        <begin position="2334"/>
        <end position="2344"/>
    </location>
</feature>
<feature type="region of interest" description="Disordered" evidence="2">
    <location>
        <begin position="3850"/>
        <end position="3890"/>
    </location>
</feature>
<feature type="compositionally biased region" description="Low complexity" evidence="2">
    <location>
        <begin position="846"/>
        <end position="857"/>
    </location>
</feature>
<feature type="region of interest" description="Disordered" evidence="2">
    <location>
        <begin position="1255"/>
        <end position="1347"/>
    </location>
</feature>
<gene>
    <name evidence="3" type="ORF">TGCAST_274010</name>
</gene>
<feature type="compositionally biased region" description="Low complexity" evidence="2">
    <location>
        <begin position="95"/>
        <end position="107"/>
    </location>
</feature>
<feature type="compositionally biased region" description="Basic and acidic residues" evidence="2">
    <location>
        <begin position="1770"/>
        <end position="1779"/>
    </location>
</feature>
<feature type="region of interest" description="Disordered" evidence="2">
    <location>
        <begin position="95"/>
        <end position="114"/>
    </location>
</feature>
<feature type="compositionally biased region" description="Low complexity" evidence="2">
    <location>
        <begin position="38"/>
        <end position="57"/>
    </location>
</feature>
<dbReference type="EMBL" id="AHIV02000061">
    <property type="protein sequence ID" value="RQX75628.1"/>
    <property type="molecule type" value="Genomic_DNA"/>
</dbReference>
<evidence type="ECO:0000313" key="3">
    <source>
        <dbReference type="EMBL" id="RQX75628.1"/>
    </source>
</evidence>
<feature type="compositionally biased region" description="Basic and acidic residues" evidence="2">
    <location>
        <begin position="3113"/>
        <end position="3146"/>
    </location>
</feature>
<feature type="region of interest" description="Disordered" evidence="2">
    <location>
        <begin position="3932"/>
        <end position="4033"/>
    </location>
</feature>
<feature type="compositionally biased region" description="Acidic residues" evidence="2">
    <location>
        <begin position="2148"/>
        <end position="2211"/>
    </location>
</feature>
<feature type="region of interest" description="Disordered" evidence="2">
    <location>
        <begin position="1359"/>
        <end position="1421"/>
    </location>
</feature>
<dbReference type="PANTHER" id="PTHR13037:SF24">
    <property type="entry name" value="POLYCOMB PROTEIN PCL-RELATED"/>
    <property type="match status" value="1"/>
</dbReference>
<evidence type="ECO:0000256" key="1">
    <source>
        <dbReference type="ARBA" id="ARBA00022581"/>
    </source>
</evidence>
<feature type="compositionally biased region" description="Polar residues" evidence="2">
    <location>
        <begin position="552"/>
        <end position="562"/>
    </location>
</feature>
<keyword evidence="1" id="KW-0945">Host-virus interaction</keyword>
<feature type="compositionally biased region" description="Low complexity" evidence="2">
    <location>
        <begin position="213"/>
        <end position="237"/>
    </location>
</feature>
<proteinExistence type="predicted"/>
<feature type="region of interest" description="Disordered" evidence="2">
    <location>
        <begin position="3056"/>
        <end position="3163"/>
    </location>
</feature>
<feature type="region of interest" description="Disordered" evidence="2">
    <location>
        <begin position="2675"/>
        <end position="2794"/>
    </location>
</feature>
<feature type="compositionally biased region" description="Basic and acidic residues" evidence="2">
    <location>
        <begin position="1311"/>
        <end position="1322"/>
    </location>
</feature>
<feature type="compositionally biased region" description="Polar residues" evidence="2">
    <location>
        <begin position="1661"/>
        <end position="1670"/>
    </location>
</feature>
<sequence length="4033" mass="435630">MAGTPSRPENDVFFSLSSSTPQEMFVSRSASQEERYEPSPFLVSSTSPPSSSSSLPHPFSPPPPPLSGPADASSSLLHPSGLPSCLSTSCFLWQSPSSGVSSQRVSPATLSSPAEFPGVSALPLFPSSDSLVASPLPLAASSASTPPRPPPSLDVQQGQPWAPPSASSPICLSPRAEPPAVASSLLRRSAGSLAGTPEIVHLSTPCESLAPDPRLSQFSSPASSSAATSTSPATLQPASPPASSPVQAAPPLACSSSSPPVLSCVCPPELSSWASCCRACLTCIQCRKQLAFEEETGSVFRRQFLECQALLLRLAGTEAAEREAAEALFFRSASRAGVLLAFTAFAVSGQTERGFVLSCIHAQHCATAHSTGEDFKHSQIAERGRSRRRRGQTRTARRRQEGAGRPSSRERPRGAGGGETEECETGTASEEREERLEGGREERRRGRRTDANGENAQRSGCERRTRDRGEEQTKNDAFEKGEREGACGGCRPSDGLAETPQERADERQKDRGPPASPFSPQTFADVRGTRRQDVGRCCSEANATPRRETAPKTASSGPSGHTQLEGKRRACSRRSFQEDEDSLQDMDFSAYLTPPWAAPVNLVEVGFSPSRSSPQSPSTLPLALFCRERSGRESVGSDETCLPSLQLLCATLLLRRVVTPHWESFPRSERRAASYLLTHALLHSTALVRPHLHRVVSAVLLRRARPPGLRRRLPATGEAFRDAETELVNKQHSSNSVSERRTQTSPPASSDVSQSEETRRDGAHRPRGFRGWSIEPSRDRSGDRGGNREGAWIHERPQMYSSPGRSKEEDGRPGTGAAGGRREDSSFDERTRRPRGNGEHGDQGGDAEAAAGMETDGYQLARDDSLKREGDRRTREGDSRAGARPMEMYSDAEGASGNEKSGADEEGESEEDEDWIQLRVHLLVLLRLSLDALPASPSEASGASPLFLCRPSSPALLEAQLSLLSLLHCLVENAFVALVLPHSFESLRRHSAHFQRVCAPSMSPFCPFLEAVLAALRQALDRARPAPGACFGLHLWGCTAGGGASAVSSLDGDAVGRTLAFTKARLSSQFSLPSPLLAQAIVDLYRAILRAVARPPFSSSFAPFASACVPCSDAAACGPRLSLLRRARRGVNWNAYQVCSLYETVFRSRLLSWKAALFPVALSIGAFSSLLLDLLRCASARLTDVEYIEVAVSCVRGLSALPPLFLLLEANWILLASLESLCPSLRSRSNLAEVVAFLSRSEKRYVFGSEAEPQAATVPVGRAQPPSLERQTETLVGGGCAKSVKGGRKQTKAGGDEKGEKFHLGCPENPSEMRDTNEERFPPHAASARGEPDRKEGGDGDSSPKFNERCNAAISTECGRNFHPEQSSDIREGRIPKPVGLHGGGAEALGTFDPEGRRGRGRGSPQLGERRNGDGPVAEENSFWRVEEREEGCGVGGFSPTELSPSSSWFSASLPGAALCVSCLEVFAASPSFRGDGSAESDLFDRDGSIRELSEPCLSVRSSVVSRLRQTATETAKSSLEVSIELLKRYFRMFDTLLLDEEDGGGFVFAQDERPRGVRQPGRRHSGVALVIQIVRLLGALAESPNSASLLLSSSNSTAPLLLSLLFSLLLPFCQLAPAEEKTLLGHRSTSFAFALYPSRASSPKPKRQQKRDTPHPQRRSPVSFSSNVSFTRRHPPCSFAHGWCTPRSVTSNQRPRLRERAQGDTRGRRQETFCAGEEMTETVGAPSPGRRLPVSAFDPASSPSDRACRANEARRDFPLSPPNTPVRADTNRRDKVEAGRGGSKGRNADSRCEGGTAEEGHAIRCCICYRRVSLLGLASAENRWRALRILGVDGDTAALVCSRSREICEPGEAPRKPLLRGRSSQISRLSSSCCEPVVEESRRGRRVAGGGKGEEQGEEKGRAEGKGDSCQAATWSLARRTRPASETARRQSEGKSAEGREAQRRRRRDRRRERRIPVHGGLVDCPRDEAESEEEEVESIRTAVTKFIRALERPPRRGIGVEWTNSLSFFVHSSPSFSPACLVAGPAKASARHTRISSFSAPESPLSSSCRFVSTFSLSPSLPACSRSFASSPSLVGCAEEAESLRHSRSSTRDMRASSPANERQGGEAERRRHLPRKPAGDTSDLERAGGCSSRSRSSSSCSETASDTEIDGGGDGEEGEEDGETDEEEEGEADEEEETEADEEEETEADGGEEGEADEAEETEADEEEELRRSLGTAAAVVEAATSVIQLGEMRKREGAARWWKLVEVALWAIGAVSNTLARISAFSSPSPCSPLPCDTGGDASQGGAVDPWMQSRKAIEEEIWSRDSSLSVDRVVKTLAQILTAPGQAPEARRPRDRARGESPTAEGQPRSQVSPRGEEDGEVGKSSDLTEGPRWPSRELGLGGQREDPTVHSDSDKEGEGDMPLLKGRALIVAKDLATYLVTHYGAEELHALARLASRSCTDHHQHPVVRLCSFVAFEGFLAALKRRASGEVALEFEISAVIEDAHDLLPLLSASTCTEFLRLLLRILRLCPIASGVYSPPHIQRLICTAWAKALHVPQLNGGFQALLSACVARETGSANNANDVSSAIQQRLVASLCVLLEAHRLSLAAKQTALQRDSLHLSFPASMDARPAFASPPASAHVACMCAEALRTFFASQPLPSCVFGRDHLLTRESPPCLSLPAGALGASSPAAAQAETGVSCRGPPDGSMRRMQQERLKKREEKDDDFWGSGTGPASPGRPPNASRGLCAERGDGDGDRRSDGEKAPCGETQSQFPSHLSKGEEAGHDSKLQDGETERQEPAEDAGIAPLVPPLWDGIRELCAVCMMTEDDELLRLAAECIAVFLLHTHAPLPVSSPRAVGFFSASPFAWLFRDELSAADPNSGHDDSCQSGRPPQMELMPPRCPDAEPRPSPSFAASECDVSGAGSGPFNRCVPQLSRAERERREMTEALLFPFVLPVAGRLLNDRTLDAAAAPQLAGLWETIFFCFFFDKKLLFPSHLQELLVLLVRRQAALRDEADEPQESRLAEIKAQAQRAELLTGTCWLTLFEAPTLLRLLSTTPLAEAEMPQLGQDASACGHSQEANGAAAPGEGPGRGNEERSGRFAGNEEMDQKKSAGEDAGDACVLPKSREPESEQRQDSREEDHCGMHPFGEARREERIPVSRSGANPHPEQREDGASRVAFQKGEASDAAPKSPSMLAALLVEVVWALRQLRPPSEEERRWSRGGRGLLGEQRGGARHSARLRRNGLIQRESRKGDSEVEEPSDASLLNSPHLIRLQFTRNVLVAFVCSLLSHWDTSDAPLEFCLPYHSKRLPPAAPDAPAACSRAEASSNMPPPTPASRPSSGDAACVCGLRRIPRREQGQTANAPEPWNTRDPGGSSVATELLGHVLRLSVPLETLWQAAVYADQTLRLPKPVHAASACLPSRQRSRSLENISLASLLPDVETGSPDTRVGRSVSGVYSLQVHPVGGTTELQREPNGPRDAALAGRFDLHPPSLRQGPFVQAAASKELWRGAEQLEDRFLGSFVSPSQLDDAWEPSRMHDDSWGFSGAPRRSRDTLSWVDRHAPSCPRGVECQHGEVCPFLSQTPAPELGTSPFCMHPRHTVEESEGIGMSGIGEQGLPSGARVAATSSQAQVGTERRRSTHEALAPLPQPVTDFLFEVLLAFHKGDKCPPHGRRPGGRRAVRRKRPSSCPVCTHERKSEPWDVVRVQSSMGSDLDLDEGDNRVSSVRLSLNEKTGSPGNLDCTESSRCSVFDQRRALDPLFLVPCEMRVFAFLRELVGRAKRASSKRPETGVSGGRVGSLWAGLDWRLQELILHLFAPARPTEARFAGLQESAEQRSVQLGACDPLIVGDEDRHSVFRRSPLLQNTADLTGTESQGERHDARGDELCTAPRRGGSGESESSVEIVWTSVYGIDCGREQHAPSSLQPLQDGAGLLGCRDERLGKRDSSIGQGPPAATQEQDPEERGAQRRAEHAQLSEPFEAPSQALSSHGRPEQVWDRRYGQSTDRGVSVGRSGAARGGLQGPGTAPFAPDEDEDEELAMKCD</sequence>
<feature type="region of interest" description="Disordered" evidence="2">
    <location>
        <begin position="1682"/>
        <end position="1795"/>
    </location>
</feature>
<feature type="compositionally biased region" description="Basic and acidic residues" evidence="2">
    <location>
        <begin position="2389"/>
        <end position="2404"/>
    </location>
</feature>
<feature type="compositionally biased region" description="Polar residues" evidence="2">
    <location>
        <begin position="3852"/>
        <end position="3864"/>
    </location>
</feature>
<feature type="compositionally biased region" description="Basic and acidic residues" evidence="2">
    <location>
        <begin position="1893"/>
        <end position="1908"/>
    </location>
</feature>
<feature type="region of interest" description="Disordered" evidence="2">
    <location>
        <begin position="726"/>
        <end position="912"/>
    </location>
</feature>
<feature type="compositionally biased region" description="Basic and acidic residues" evidence="2">
    <location>
        <begin position="1360"/>
        <end position="1375"/>
    </location>
</feature>
<evidence type="ECO:0000256" key="2">
    <source>
        <dbReference type="SAM" id="MobiDB-lite"/>
    </source>
</evidence>
<feature type="region of interest" description="Disordered" evidence="2">
    <location>
        <begin position="2326"/>
        <end position="2406"/>
    </location>
</feature>
<feature type="compositionally biased region" description="Basic and acidic residues" evidence="2">
    <location>
        <begin position="398"/>
        <end position="413"/>
    </location>
</feature>
<feature type="compositionally biased region" description="Basic residues" evidence="2">
    <location>
        <begin position="1944"/>
        <end position="1955"/>
    </location>
</feature>
<feature type="compositionally biased region" description="Polar residues" evidence="2">
    <location>
        <begin position="730"/>
        <end position="755"/>
    </location>
</feature>